<dbReference type="GO" id="GO:0004731">
    <property type="term" value="F:purine-nucleoside phosphorylase activity"/>
    <property type="evidence" value="ECO:0007669"/>
    <property type="project" value="UniProtKB-EC"/>
</dbReference>
<evidence type="ECO:0000259" key="8">
    <source>
        <dbReference type="Pfam" id="PF01048"/>
    </source>
</evidence>
<dbReference type="InterPro" id="IPR035994">
    <property type="entry name" value="Nucleoside_phosphorylase_sf"/>
</dbReference>
<dbReference type="InterPro" id="IPR011268">
    <property type="entry name" value="Purine_phosphorylase"/>
</dbReference>
<dbReference type="EC" id="2.4.2.1" evidence="7"/>
<dbReference type="PANTHER" id="PTHR11904">
    <property type="entry name" value="METHYLTHIOADENOSINE/PURINE NUCLEOSIDE PHOSPHORYLASE"/>
    <property type="match status" value="1"/>
</dbReference>
<evidence type="ECO:0000256" key="5">
    <source>
        <dbReference type="ARBA" id="ARBA00022679"/>
    </source>
</evidence>
<comment type="catalytic activity">
    <reaction evidence="6">
        <text>a purine 2'-deoxy-D-ribonucleoside + phosphate = a purine nucleobase + 2-deoxy-alpha-D-ribose 1-phosphate</text>
        <dbReference type="Rhea" id="RHEA:36431"/>
        <dbReference type="ChEBI" id="CHEBI:26386"/>
        <dbReference type="ChEBI" id="CHEBI:43474"/>
        <dbReference type="ChEBI" id="CHEBI:57259"/>
        <dbReference type="ChEBI" id="CHEBI:142361"/>
        <dbReference type="EC" id="2.4.2.1"/>
    </reaction>
</comment>
<comment type="caution">
    <text evidence="9">The sequence shown here is derived from an EMBL/GenBank/DDBJ whole genome shotgun (WGS) entry which is preliminary data.</text>
</comment>
<dbReference type="GO" id="GO:0009116">
    <property type="term" value="P:nucleoside metabolic process"/>
    <property type="evidence" value="ECO:0007669"/>
    <property type="project" value="InterPro"/>
</dbReference>
<dbReference type="AlphaFoldDB" id="A0A9D1TMB2"/>
<dbReference type="Pfam" id="PF01048">
    <property type="entry name" value="PNP_UDP_1"/>
    <property type="match status" value="1"/>
</dbReference>
<comment type="function">
    <text evidence="1">The purine nucleoside phosphorylases catalyze the phosphorolytic breakdown of the N-glycosidic bond in the beta-(deoxy)ribonucleoside molecules, with the formation of the corresponding free purine bases and pentose-1-phosphate. Cleaves guanosine, inosine, 2'-deoxyguanosine and 2'-deoxyinosine.</text>
</comment>
<reference evidence="9" key="2">
    <citation type="submission" date="2021-04" db="EMBL/GenBank/DDBJ databases">
        <authorList>
            <person name="Gilroy R."/>
        </authorList>
    </citation>
    <scope>NUCLEOTIDE SEQUENCE</scope>
    <source>
        <strain evidence="9">5790</strain>
    </source>
</reference>
<dbReference type="NCBIfam" id="NF006054">
    <property type="entry name" value="PRK08202.1"/>
    <property type="match status" value="1"/>
</dbReference>
<evidence type="ECO:0000256" key="4">
    <source>
        <dbReference type="ARBA" id="ARBA00022676"/>
    </source>
</evidence>
<evidence type="ECO:0000256" key="1">
    <source>
        <dbReference type="ARBA" id="ARBA00002678"/>
    </source>
</evidence>
<dbReference type="EMBL" id="DXIJ01000040">
    <property type="protein sequence ID" value="HIV85578.1"/>
    <property type="molecule type" value="Genomic_DNA"/>
</dbReference>
<evidence type="ECO:0000256" key="3">
    <source>
        <dbReference type="ARBA" id="ARBA00006751"/>
    </source>
</evidence>
<dbReference type="Gene3D" id="3.40.50.1580">
    <property type="entry name" value="Nucleoside phosphorylase domain"/>
    <property type="match status" value="1"/>
</dbReference>
<dbReference type="CDD" id="cd09009">
    <property type="entry name" value="PNP-EcPNPII_like"/>
    <property type="match status" value="1"/>
</dbReference>
<evidence type="ECO:0000256" key="2">
    <source>
        <dbReference type="ARBA" id="ARBA00005058"/>
    </source>
</evidence>
<dbReference type="SUPFAM" id="SSF53167">
    <property type="entry name" value="Purine and uridine phosphorylases"/>
    <property type="match status" value="1"/>
</dbReference>
<accession>A0A9D1TMB2</accession>
<dbReference type="PIRSF" id="PIRSF000477">
    <property type="entry name" value="PurNPase"/>
    <property type="match status" value="1"/>
</dbReference>
<feature type="domain" description="Nucleoside phosphorylase" evidence="8">
    <location>
        <begin position="24"/>
        <end position="268"/>
    </location>
</feature>
<dbReference type="NCBIfam" id="TIGR01697">
    <property type="entry name" value="PNPH-PUNA-XAPA"/>
    <property type="match status" value="1"/>
</dbReference>
<dbReference type="InterPro" id="IPR000845">
    <property type="entry name" value="Nucleoside_phosphorylase_d"/>
</dbReference>
<protein>
    <recommendedName>
        <fullName evidence="7">Purine nucleoside phosphorylase</fullName>
        <ecNumber evidence="7">2.4.2.1</ecNumber>
    </recommendedName>
    <alternativeName>
        <fullName evidence="7">Inosine-guanosine phosphorylase</fullName>
    </alternativeName>
</protein>
<reference evidence="9" key="1">
    <citation type="journal article" date="2021" name="PeerJ">
        <title>Extensive microbial diversity within the chicken gut microbiome revealed by metagenomics and culture.</title>
        <authorList>
            <person name="Gilroy R."/>
            <person name="Ravi A."/>
            <person name="Getino M."/>
            <person name="Pursley I."/>
            <person name="Horton D.L."/>
            <person name="Alikhan N.F."/>
            <person name="Baker D."/>
            <person name="Gharbi K."/>
            <person name="Hall N."/>
            <person name="Watson M."/>
            <person name="Adriaenssens E.M."/>
            <person name="Foster-Nyarko E."/>
            <person name="Jarju S."/>
            <person name="Secka A."/>
            <person name="Antonio M."/>
            <person name="Oren A."/>
            <person name="Chaudhuri R.R."/>
            <person name="La Ragione R."/>
            <person name="Hildebrand F."/>
            <person name="Pallen M.J."/>
        </authorList>
    </citation>
    <scope>NUCLEOTIDE SEQUENCE</scope>
    <source>
        <strain evidence="9">5790</strain>
    </source>
</reference>
<keyword evidence="4 7" id="KW-0328">Glycosyltransferase</keyword>
<proteinExistence type="inferred from homology"/>
<keyword evidence="5 7" id="KW-0808">Transferase</keyword>
<evidence type="ECO:0000256" key="7">
    <source>
        <dbReference type="PIRNR" id="PIRNR000477"/>
    </source>
</evidence>
<evidence type="ECO:0000313" key="9">
    <source>
        <dbReference type="EMBL" id="HIV85578.1"/>
    </source>
</evidence>
<comment type="pathway">
    <text evidence="2 7">Purine metabolism; purine nucleoside salvage.</text>
</comment>
<dbReference type="PANTHER" id="PTHR11904:SF9">
    <property type="entry name" value="PURINE NUCLEOSIDE PHOSPHORYLASE-RELATED"/>
    <property type="match status" value="1"/>
</dbReference>
<evidence type="ECO:0000256" key="6">
    <source>
        <dbReference type="ARBA" id="ARBA00048556"/>
    </source>
</evidence>
<dbReference type="GO" id="GO:0005737">
    <property type="term" value="C:cytoplasm"/>
    <property type="evidence" value="ECO:0007669"/>
    <property type="project" value="TreeGrafter"/>
</dbReference>
<sequence length="274" mass="29631">MMAFPYIEAAEYIKSKTQLRPQTALVLGTGLGGIADTAEEAVVIPYGDIPGFPDIGGNWHKCRLVLGYIGGVPAAVMQGRLHYYEGYSMREAVFPVHMLKALGICNLVLTNASGAVNAEFAPGDVVLIEDHIKPWFDSPLRGRNPEELGERFFDMTNAYDRKLRDLAAERAKALGLDLKRGVYAYMAGPQFETPAEIRMLKTLGADLVGMSTVPEVIAAVHCGIRVLALSGVSNMAAGIENGGLNREVIDSAEPLMSSRMLPLLRDIIKVIGEA</sequence>
<dbReference type="Proteomes" id="UP000824162">
    <property type="component" value="Unassembled WGS sequence"/>
</dbReference>
<gene>
    <name evidence="9" type="ORF">H9900_02075</name>
</gene>
<name>A0A9D1TMB2_9FIRM</name>
<evidence type="ECO:0000313" key="10">
    <source>
        <dbReference type="Proteomes" id="UP000824162"/>
    </source>
</evidence>
<comment type="similarity">
    <text evidence="3 7">Belongs to the PNP/MTAP phosphorylase family.</text>
</comment>
<organism evidence="9 10">
    <name type="scientific">Candidatus Monoglobus merdigallinarum</name>
    <dbReference type="NCBI Taxonomy" id="2838698"/>
    <lineage>
        <taxon>Bacteria</taxon>
        <taxon>Bacillati</taxon>
        <taxon>Bacillota</taxon>
        <taxon>Clostridia</taxon>
        <taxon>Monoglobales</taxon>
        <taxon>Monoglobaceae</taxon>
        <taxon>Monoglobus</taxon>
    </lineage>
</organism>